<dbReference type="Proteomes" id="UP000600139">
    <property type="component" value="Unassembled WGS sequence"/>
</dbReference>
<keyword evidence="1" id="KW-0808">Transferase</keyword>
<dbReference type="PANTHER" id="PTHR10584:SF166">
    <property type="entry name" value="RIBOKINASE"/>
    <property type="match status" value="1"/>
</dbReference>
<comment type="caution">
    <text evidence="4">The sequence shown here is derived from an EMBL/GenBank/DDBJ whole genome shotgun (WGS) entry which is preliminary data.</text>
</comment>
<evidence type="ECO:0000259" key="3">
    <source>
        <dbReference type="Pfam" id="PF00294"/>
    </source>
</evidence>
<evidence type="ECO:0000313" key="5">
    <source>
        <dbReference type="Proteomes" id="UP000600139"/>
    </source>
</evidence>
<keyword evidence="5" id="KW-1185">Reference proteome</keyword>
<dbReference type="Gene3D" id="3.40.1190.20">
    <property type="match status" value="1"/>
</dbReference>
<dbReference type="AlphaFoldDB" id="A0A934R7B8"/>
<accession>A0A934R7B8</accession>
<keyword evidence="2" id="KW-0418">Kinase</keyword>
<dbReference type="PROSITE" id="PS00583">
    <property type="entry name" value="PFKB_KINASES_1"/>
    <property type="match status" value="1"/>
</dbReference>
<dbReference type="InterPro" id="IPR011611">
    <property type="entry name" value="PfkB_dom"/>
</dbReference>
<evidence type="ECO:0000256" key="1">
    <source>
        <dbReference type="ARBA" id="ARBA00022679"/>
    </source>
</evidence>
<dbReference type="EMBL" id="JAENIK010000011">
    <property type="protein sequence ID" value="MBK1816780.1"/>
    <property type="molecule type" value="Genomic_DNA"/>
</dbReference>
<dbReference type="InterPro" id="IPR029056">
    <property type="entry name" value="Ribokinase-like"/>
</dbReference>
<dbReference type="GO" id="GO:0016301">
    <property type="term" value="F:kinase activity"/>
    <property type="evidence" value="ECO:0007669"/>
    <property type="project" value="UniProtKB-KW"/>
</dbReference>
<evidence type="ECO:0000313" key="4">
    <source>
        <dbReference type="EMBL" id="MBK1816780.1"/>
    </source>
</evidence>
<evidence type="ECO:0000256" key="2">
    <source>
        <dbReference type="ARBA" id="ARBA00022777"/>
    </source>
</evidence>
<proteinExistence type="predicted"/>
<dbReference type="InterPro" id="IPR002173">
    <property type="entry name" value="Carboh/pur_kinase_PfkB_CS"/>
</dbReference>
<reference evidence="4" key="1">
    <citation type="submission" date="2021-01" db="EMBL/GenBank/DDBJ databases">
        <title>Modified the classification status of verrucomicrobia.</title>
        <authorList>
            <person name="Feng X."/>
        </authorList>
    </citation>
    <scope>NUCLEOTIDE SEQUENCE</scope>
    <source>
        <strain evidence="4">JCM 18052</strain>
    </source>
</reference>
<organism evidence="4 5">
    <name type="scientific">Luteolibacter yonseiensis</name>
    <dbReference type="NCBI Taxonomy" id="1144680"/>
    <lineage>
        <taxon>Bacteria</taxon>
        <taxon>Pseudomonadati</taxon>
        <taxon>Verrucomicrobiota</taxon>
        <taxon>Verrucomicrobiia</taxon>
        <taxon>Verrucomicrobiales</taxon>
        <taxon>Verrucomicrobiaceae</taxon>
        <taxon>Luteolibacter</taxon>
    </lineage>
</organism>
<feature type="domain" description="Carbohydrate kinase PfkB" evidence="3">
    <location>
        <begin position="11"/>
        <end position="298"/>
    </location>
</feature>
<dbReference type="SUPFAM" id="SSF53613">
    <property type="entry name" value="Ribokinase-like"/>
    <property type="match status" value="1"/>
</dbReference>
<dbReference type="RefSeq" id="WP_200351706.1">
    <property type="nucleotide sequence ID" value="NZ_BAABHZ010000006.1"/>
</dbReference>
<protein>
    <recommendedName>
        <fullName evidence="3">Carbohydrate kinase PfkB domain-containing protein</fullName>
    </recommendedName>
</protein>
<name>A0A934R7B8_9BACT</name>
<sequence>MTLPNPSSPPDIICIGAVLWDIIGRAPVAMRHGSDVGGRITRLPGGVAMNVAMTMRRFGLAPTLLTAIGRDAVGDELIAACGGMEIDTRYVYRDSGLPTDRYMAIEDVNGVIAAIADAHSLEASGGDILTPLADGRLGSAENPWSGLIALDGNLTEELLADIAVSPLFAAANLCIAPASPGKAERLRSLIPHPRATLYVNLEEAGLLCHEKFPDSETAAHGMLALGARRAIITDGPRGCSDALAGEGVITDHPPQVKAGRCTGAGDTFLASHIVSERAGRSRAEALSAALEAAAIYVSGEVGL</sequence>
<dbReference type="Pfam" id="PF00294">
    <property type="entry name" value="PfkB"/>
    <property type="match status" value="1"/>
</dbReference>
<gene>
    <name evidence="4" type="ORF">JIN84_14230</name>
</gene>
<dbReference type="PANTHER" id="PTHR10584">
    <property type="entry name" value="SUGAR KINASE"/>
    <property type="match status" value="1"/>
</dbReference>